<name>G3I4Y9_CRIGR</name>
<proteinExistence type="predicted"/>
<organism evidence="1 2">
    <name type="scientific">Cricetulus griseus</name>
    <name type="common">Chinese hamster</name>
    <name type="synonym">Cricetulus barabensis griseus</name>
    <dbReference type="NCBI Taxonomy" id="10029"/>
    <lineage>
        <taxon>Eukaryota</taxon>
        <taxon>Metazoa</taxon>
        <taxon>Chordata</taxon>
        <taxon>Craniata</taxon>
        <taxon>Vertebrata</taxon>
        <taxon>Euteleostomi</taxon>
        <taxon>Mammalia</taxon>
        <taxon>Eutheria</taxon>
        <taxon>Euarchontoglires</taxon>
        <taxon>Glires</taxon>
        <taxon>Rodentia</taxon>
        <taxon>Myomorpha</taxon>
        <taxon>Muroidea</taxon>
        <taxon>Cricetidae</taxon>
        <taxon>Cricetinae</taxon>
        <taxon>Cricetulus</taxon>
    </lineage>
</organism>
<dbReference type="EMBL" id="JH001274">
    <property type="protein sequence ID" value="EGW08414.1"/>
    <property type="molecule type" value="Genomic_DNA"/>
</dbReference>
<evidence type="ECO:0000313" key="2">
    <source>
        <dbReference type="Proteomes" id="UP000001075"/>
    </source>
</evidence>
<reference evidence="2" key="1">
    <citation type="journal article" date="2011" name="Nat. Biotechnol.">
        <title>The genomic sequence of the Chinese hamster ovary (CHO)-K1 cell line.</title>
        <authorList>
            <person name="Xu X."/>
            <person name="Nagarajan H."/>
            <person name="Lewis N.E."/>
            <person name="Pan S."/>
            <person name="Cai Z."/>
            <person name="Liu X."/>
            <person name="Chen W."/>
            <person name="Xie M."/>
            <person name="Wang W."/>
            <person name="Hammond S."/>
            <person name="Andersen M.R."/>
            <person name="Neff N."/>
            <person name="Passarelli B."/>
            <person name="Koh W."/>
            <person name="Fan H.C."/>
            <person name="Wang J."/>
            <person name="Gui Y."/>
            <person name="Lee K.H."/>
            <person name="Betenbaugh M.J."/>
            <person name="Quake S.R."/>
            <person name="Famili I."/>
            <person name="Palsson B.O."/>
            <person name="Wang J."/>
        </authorList>
    </citation>
    <scope>NUCLEOTIDE SEQUENCE [LARGE SCALE GENOMIC DNA]</scope>
    <source>
        <strain evidence="2">CHO K1 cell line</strain>
    </source>
</reference>
<protein>
    <submittedName>
        <fullName evidence="1">Uncharacterized protein</fullName>
    </submittedName>
</protein>
<gene>
    <name evidence="1" type="ORF">I79_018530</name>
</gene>
<dbReference type="Proteomes" id="UP000001075">
    <property type="component" value="Unassembled WGS sequence"/>
</dbReference>
<accession>G3I4Y9</accession>
<evidence type="ECO:0000313" key="1">
    <source>
        <dbReference type="EMBL" id="EGW08414.1"/>
    </source>
</evidence>
<dbReference type="InParanoid" id="G3I4Y9"/>
<dbReference type="AlphaFoldDB" id="G3I4Y9"/>
<sequence length="108" mass="11982">MAHTEESKKSSTCKPVCVLCVMSVPETGQCFSLYPNPMFCFSCSISFQVNSLMYLQECITTQHLTLLEKVCSLKIGEINVKVSRAAHEKFAYMGILAFSSGLCLIRLS</sequence>